<reference evidence="3" key="1">
    <citation type="submission" date="2017-04" db="EMBL/GenBank/DDBJ databases">
        <authorList>
            <person name="Varghese N."/>
            <person name="Submissions S."/>
        </authorList>
    </citation>
    <scope>NUCLEOTIDE SEQUENCE [LARGE SCALE GENOMIC DNA]</scope>
    <source>
        <strain evidence="3">DSM 4125</strain>
    </source>
</reference>
<dbReference type="EMBL" id="FXAW01000003">
    <property type="protein sequence ID" value="SMG29087.1"/>
    <property type="molecule type" value="Genomic_DNA"/>
</dbReference>
<feature type="signal peptide" evidence="1">
    <location>
        <begin position="1"/>
        <end position="20"/>
    </location>
</feature>
<keyword evidence="3" id="KW-1185">Reference proteome</keyword>
<dbReference type="SUPFAM" id="SSF54427">
    <property type="entry name" value="NTF2-like"/>
    <property type="match status" value="1"/>
</dbReference>
<name>A0A1X7JMD6_9BACT</name>
<evidence type="ECO:0000256" key="1">
    <source>
        <dbReference type="SAM" id="SignalP"/>
    </source>
</evidence>
<dbReference type="RefSeq" id="WP_085516707.1">
    <property type="nucleotide sequence ID" value="NZ_FXAW01000003.1"/>
</dbReference>
<dbReference type="OrthoDB" id="8445243at2"/>
<feature type="chain" id="PRO_5010882007" evidence="1">
    <location>
        <begin position="21"/>
        <end position="138"/>
    </location>
</feature>
<keyword evidence="1" id="KW-0732">Signal</keyword>
<gene>
    <name evidence="2" type="ORF">SAMN05661096_01791</name>
</gene>
<evidence type="ECO:0000313" key="3">
    <source>
        <dbReference type="Proteomes" id="UP000193804"/>
    </source>
</evidence>
<protein>
    <submittedName>
        <fullName evidence="2">Putative lumazine-binding</fullName>
    </submittedName>
</protein>
<dbReference type="InterPro" id="IPR039437">
    <property type="entry name" value="FrzH/put_lumazine-bd"/>
</dbReference>
<dbReference type="AlphaFoldDB" id="A0A1X7JMD6"/>
<dbReference type="InterPro" id="IPR032710">
    <property type="entry name" value="NTF2-like_dom_sf"/>
</dbReference>
<organism evidence="2 3">
    <name type="scientific">Marivirga sericea</name>
    <dbReference type="NCBI Taxonomy" id="1028"/>
    <lineage>
        <taxon>Bacteria</taxon>
        <taxon>Pseudomonadati</taxon>
        <taxon>Bacteroidota</taxon>
        <taxon>Cytophagia</taxon>
        <taxon>Cytophagales</taxon>
        <taxon>Marivirgaceae</taxon>
        <taxon>Marivirga</taxon>
    </lineage>
</organism>
<dbReference type="Proteomes" id="UP000193804">
    <property type="component" value="Unassembled WGS sequence"/>
</dbReference>
<proteinExistence type="predicted"/>
<evidence type="ECO:0000313" key="2">
    <source>
        <dbReference type="EMBL" id="SMG29087.1"/>
    </source>
</evidence>
<dbReference type="STRING" id="1028.SAMN05661096_01791"/>
<accession>A0A1X7JMD6</accession>
<dbReference type="Gene3D" id="3.10.450.50">
    <property type="match status" value="1"/>
</dbReference>
<sequence length="138" mass="16071">MKKIFIALFLCISVSLNTLAQESDYSLVEKTVSYYLDGGTNNDFETLKKAFHKDARMKFIRGENYTEVNALDFFEKAIKPGLKQNRTSIVEQINIAGNAANARLRIDYPNFYFIDYMNLLKIDGEWKIVNKIFHRQNK</sequence>
<dbReference type="Pfam" id="PF12893">
    <property type="entry name" value="Lumazine_bd_2"/>
    <property type="match status" value="1"/>
</dbReference>